<accession>A0ABR3TSH1</accession>
<keyword evidence="3" id="KW-1185">Reference proteome</keyword>
<gene>
    <name evidence="2" type="ORF">SLS58_005099</name>
</gene>
<dbReference type="EMBL" id="JAKEKT020000029">
    <property type="protein sequence ID" value="KAL1643130.1"/>
    <property type="molecule type" value="Genomic_DNA"/>
</dbReference>
<dbReference type="InterPro" id="IPR014710">
    <property type="entry name" value="RmlC-like_jellyroll"/>
</dbReference>
<sequence length="207" mass="22616">MSSTNEPEQYPVRPTPHCPNSVFPVLVYRGVLPTPVDEESTSDFLQRNHWEKKATTPNEKGTWGAITTKHFHPNTHECYGVIHGRSELVFGLGGADAVKADADADDSNGEGEEGVRVTVAAGDVVVVPAGVAHASVRKDDGYRYIGVYPEGSPKWRNEWGKRELSGADDPLFDEIKGVRVPRCDPVFGAEGPLRRVWNGILAEQPAE</sequence>
<dbReference type="PANTHER" id="PTHR36448">
    <property type="entry name" value="BLR7373 PROTEIN"/>
    <property type="match status" value="1"/>
</dbReference>
<reference evidence="2 3" key="1">
    <citation type="journal article" date="2023" name="Plant Dis.">
        <title>First Report of Diplodia intermedia Causing Canker and Dieback Diseases on Apple Trees in Canada.</title>
        <authorList>
            <person name="Ellouze W."/>
            <person name="Ilyukhin E."/>
            <person name="Sulman M."/>
            <person name="Ali S."/>
        </authorList>
    </citation>
    <scope>NUCLEOTIDE SEQUENCE [LARGE SCALE GENOMIC DNA]</scope>
    <source>
        <strain evidence="2 3">M45-28</strain>
    </source>
</reference>
<dbReference type="InterPro" id="IPR047121">
    <property type="entry name" value="YjiB-like"/>
</dbReference>
<name>A0ABR3TSH1_9PEZI</name>
<dbReference type="InterPro" id="IPR011051">
    <property type="entry name" value="RmlC_Cupin_sf"/>
</dbReference>
<dbReference type="Proteomes" id="UP001521184">
    <property type="component" value="Unassembled WGS sequence"/>
</dbReference>
<evidence type="ECO:0000259" key="1">
    <source>
        <dbReference type="Pfam" id="PF00190"/>
    </source>
</evidence>
<dbReference type="PANTHER" id="PTHR36448:SF2">
    <property type="entry name" value="CUPIN TYPE-1 DOMAIN-CONTAINING PROTEIN"/>
    <property type="match status" value="1"/>
</dbReference>
<evidence type="ECO:0000313" key="2">
    <source>
        <dbReference type="EMBL" id="KAL1643130.1"/>
    </source>
</evidence>
<dbReference type="Pfam" id="PF00190">
    <property type="entry name" value="Cupin_1"/>
    <property type="match status" value="1"/>
</dbReference>
<evidence type="ECO:0000313" key="3">
    <source>
        <dbReference type="Proteomes" id="UP001521184"/>
    </source>
</evidence>
<dbReference type="Gene3D" id="2.60.120.10">
    <property type="entry name" value="Jelly Rolls"/>
    <property type="match status" value="1"/>
</dbReference>
<proteinExistence type="predicted"/>
<dbReference type="InterPro" id="IPR006045">
    <property type="entry name" value="Cupin_1"/>
</dbReference>
<organism evidence="2 3">
    <name type="scientific">Diplodia intermedia</name>
    <dbReference type="NCBI Taxonomy" id="856260"/>
    <lineage>
        <taxon>Eukaryota</taxon>
        <taxon>Fungi</taxon>
        <taxon>Dikarya</taxon>
        <taxon>Ascomycota</taxon>
        <taxon>Pezizomycotina</taxon>
        <taxon>Dothideomycetes</taxon>
        <taxon>Dothideomycetes incertae sedis</taxon>
        <taxon>Botryosphaeriales</taxon>
        <taxon>Botryosphaeriaceae</taxon>
        <taxon>Diplodia</taxon>
    </lineage>
</organism>
<comment type="caution">
    <text evidence="2">The sequence shown here is derived from an EMBL/GenBank/DDBJ whole genome shotgun (WGS) entry which is preliminary data.</text>
</comment>
<dbReference type="CDD" id="cd02219">
    <property type="entry name" value="cupin_YjlB-like"/>
    <property type="match status" value="1"/>
</dbReference>
<feature type="domain" description="Cupin type-1" evidence="1">
    <location>
        <begin position="64"/>
        <end position="134"/>
    </location>
</feature>
<protein>
    <recommendedName>
        <fullName evidence="1">Cupin type-1 domain-containing protein</fullName>
    </recommendedName>
</protein>
<dbReference type="SUPFAM" id="SSF51182">
    <property type="entry name" value="RmlC-like cupins"/>
    <property type="match status" value="1"/>
</dbReference>